<dbReference type="GO" id="GO:0000480">
    <property type="term" value="P:endonucleolytic cleavage in 5'-ETS of tricistronic rRNA transcript (SSU-rRNA, 5.8S rRNA, LSU-rRNA)"/>
    <property type="evidence" value="ECO:0007669"/>
    <property type="project" value="TreeGrafter"/>
</dbReference>
<dbReference type="PANTHER" id="PTHR12311">
    <property type="entry name" value="ACTIVATOR OF BASAL TRANSCRIPTION 1"/>
    <property type="match status" value="1"/>
</dbReference>
<evidence type="ECO:0000256" key="3">
    <source>
        <dbReference type="ARBA" id="ARBA00022884"/>
    </source>
</evidence>
<protein>
    <recommendedName>
        <fullName evidence="5">18S rRNA factor 2</fullName>
    </recommendedName>
</protein>
<accession>A0A507CA25</accession>
<dbReference type="GO" id="GO:0000472">
    <property type="term" value="P:endonucleolytic cleavage to generate mature 5'-end of SSU-rRNA from (SSU-rRNA, 5.8S rRNA, LSU-rRNA)"/>
    <property type="evidence" value="ECO:0007669"/>
    <property type="project" value="TreeGrafter"/>
</dbReference>
<evidence type="ECO:0000256" key="1">
    <source>
        <dbReference type="ARBA" id="ARBA00004604"/>
    </source>
</evidence>
<feature type="compositionally biased region" description="Polar residues" evidence="7">
    <location>
        <begin position="68"/>
        <end position="80"/>
    </location>
</feature>
<dbReference type="AlphaFoldDB" id="A0A507CA25"/>
<comment type="caution">
    <text evidence="9">The sequence shown here is derived from an EMBL/GenBank/DDBJ whole genome shotgun (WGS) entry which is preliminary data.</text>
</comment>
<feature type="compositionally biased region" description="Low complexity" evidence="7">
    <location>
        <begin position="52"/>
        <end position="66"/>
    </location>
</feature>
<evidence type="ECO:0000256" key="2">
    <source>
        <dbReference type="ARBA" id="ARBA00005819"/>
    </source>
</evidence>
<name>A0A507CA25_9FUNG</name>
<keyword evidence="4" id="KW-0539">Nucleus</keyword>
<dbReference type="Gene3D" id="3.30.70.330">
    <property type="match status" value="1"/>
</dbReference>
<evidence type="ECO:0000256" key="6">
    <source>
        <dbReference type="PROSITE-ProRule" id="PRU00176"/>
    </source>
</evidence>
<comment type="subcellular location">
    <subcellularLocation>
        <location evidence="1">Nucleus</location>
        <location evidence="1">Nucleolus</location>
    </subcellularLocation>
</comment>
<dbReference type="InterPro" id="IPR000504">
    <property type="entry name" value="RRM_dom"/>
</dbReference>
<comment type="similarity">
    <text evidence="2">Belongs to the ESF2/ABP1 family.</text>
</comment>
<keyword evidence="3 6" id="KW-0694">RNA-binding</keyword>
<evidence type="ECO:0000256" key="7">
    <source>
        <dbReference type="SAM" id="MobiDB-lite"/>
    </source>
</evidence>
<reference evidence="9 10" key="1">
    <citation type="journal article" date="2019" name="Sci. Rep.">
        <title>Comparative genomics of chytrid fungi reveal insights into the obligate biotrophic and pathogenic lifestyle of Synchytrium endobioticum.</title>
        <authorList>
            <person name="van de Vossenberg B.T.L.H."/>
            <person name="Warris S."/>
            <person name="Nguyen H.D.T."/>
            <person name="van Gent-Pelzer M.P.E."/>
            <person name="Joly D.L."/>
            <person name="van de Geest H.C."/>
            <person name="Bonants P.J.M."/>
            <person name="Smith D.S."/>
            <person name="Levesque C.A."/>
            <person name="van der Lee T.A.J."/>
        </authorList>
    </citation>
    <scope>NUCLEOTIDE SEQUENCE [LARGE SCALE GENOMIC DNA]</scope>
    <source>
        <strain evidence="9 10">LEV6574</strain>
    </source>
</reference>
<dbReference type="PANTHER" id="PTHR12311:SF7">
    <property type="entry name" value="ACTIVATOR OF BASAL TRANSCRIPTION 1"/>
    <property type="match status" value="1"/>
</dbReference>
<evidence type="ECO:0000259" key="8">
    <source>
        <dbReference type="PROSITE" id="PS50102"/>
    </source>
</evidence>
<evidence type="ECO:0000256" key="4">
    <source>
        <dbReference type="ARBA" id="ARBA00023242"/>
    </source>
</evidence>
<evidence type="ECO:0000313" key="10">
    <source>
        <dbReference type="Proteomes" id="UP000320475"/>
    </source>
</evidence>
<dbReference type="InterPro" id="IPR035979">
    <property type="entry name" value="RBD_domain_sf"/>
</dbReference>
<dbReference type="InterPro" id="IPR034353">
    <property type="entry name" value="ABT1/ESF2_RRM"/>
</dbReference>
<dbReference type="SUPFAM" id="SSF54928">
    <property type="entry name" value="RNA-binding domain, RBD"/>
    <property type="match status" value="1"/>
</dbReference>
<dbReference type="Proteomes" id="UP000320475">
    <property type="component" value="Unassembled WGS sequence"/>
</dbReference>
<dbReference type="GO" id="GO:0034462">
    <property type="term" value="P:small-subunit processome assembly"/>
    <property type="evidence" value="ECO:0007669"/>
    <property type="project" value="TreeGrafter"/>
</dbReference>
<feature type="compositionally biased region" description="Acidic residues" evidence="7">
    <location>
        <begin position="1"/>
        <end position="16"/>
    </location>
</feature>
<dbReference type="CDD" id="cd12263">
    <property type="entry name" value="RRM_ABT1_like"/>
    <property type="match status" value="1"/>
</dbReference>
<dbReference type="OrthoDB" id="287393at2759"/>
<dbReference type="InterPro" id="IPR012677">
    <property type="entry name" value="Nucleotide-bd_a/b_plait_sf"/>
</dbReference>
<dbReference type="GO" id="GO:0005730">
    <property type="term" value="C:nucleolus"/>
    <property type="evidence" value="ECO:0007669"/>
    <property type="project" value="UniProtKB-SubCell"/>
</dbReference>
<feature type="region of interest" description="Disordered" evidence="7">
    <location>
        <begin position="1"/>
        <end position="80"/>
    </location>
</feature>
<evidence type="ECO:0000313" key="9">
    <source>
        <dbReference type="EMBL" id="TPX36452.1"/>
    </source>
</evidence>
<feature type="domain" description="RRM" evidence="8">
    <location>
        <begin position="105"/>
        <end position="187"/>
    </location>
</feature>
<dbReference type="PROSITE" id="PS50102">
    <property type="entry name" value="RRM"/>
    <property type="match status" value="1"/>
</dbReference>
<proteinExistence type="inferred from homology"/>
<evidence type="ECO:0000256" key="5">
    <source>
        <dbReference type="ARBA" id="ARBA00032634"/>
    </source>
</evidence>
<dbReference type="VEuPathDB" id="FungiDB:SeMB42_g07860"/>
<dbReference type="EMBL" id="QEAM01000691">
    <property type="protein sequence ID" value="TPX36452.1"/>
    <property type="molecule type" value="Genomic_DNA"/>
</dbReference>
<organism evidence="9 10">
    <name type="scientific">Synchytrium endobioticum</name>
    <dbReference type="NCBI Taxonomy" id="286115"/>
    <lineage>
        <taxon>Eukaryota</taxon>
        <taxon>Fungi</taxon>
        <taxon>Fungi incertae sedis</taxon>
        <taxon>Chytridiomycota</taxon>
        <taxon>Chytridiomycota incertae sedis</taxon>
        <taxon>Chytridiomycetes</taxon>
        <taxon>Synchytriales</taxon>
        <taxon>Synchytriaceae</taxon>
        <taxon>Synchytrium</taxon>
    </lineage>
</organism>
<dbReference type="GO" id="GO:0000447">
    <property type="term" value="P:endonucleolytic cleavage in ITS1 to separate SSU-rRNA from 5.8S rRNA and LSU-rRNA from tricistronic rRNA transcript (SSU-rRNA, 5.8S rRNA, LSU-rRNA)"/>
    <property type="evidence" value="ECO:0007669"/>
    <property type="project" value="TreeGrafter"/>
</dbReference>
<dbReference type="SMART" id="SM00360">
    <property type="entry name" value="RRM"/>
    <property type="match status" value="1"/>
</dbReference>
<sequence length="347" mass="38985">MPLEDQMDNDSLDESDQILSADGTDREDDNHDHPATDDTDAWLNMLDGQDVSNSSSGSRPSHAPSATHIPSASASVQTSATLPTATKIIDTKSVKLLKKANDKTGVVYFSRIPPFMTPAKLKSLLAPHGPLARVFLSKEPSAVAARRRKYRHNRRVNYVEGWVEFQDRKLAKRAVDLLNGQRVDHRKRSRYHDDLWTCKYLSKFKWDDLAEQIAYERAVREQKIRVEMTQVKRENKAYIKNVATAKMVEAIQERKSKKRKSRPDEGAETVDGKTNAVVVPNSTKDSPTAATNEDSIATIRRRFKQRKIVDSEALNDGANSTAGVKHVYTAAMEAKKKAVLPRLFSRS</sequence>
<gene>
    <name evidence="9" type="ORF">SeLEV6574_g08035</name>
</gene>
<dbReference type="GO" id="GO:0003723">
    <property type="term" value="F:RNA binding"/>
    <property type="evidence" value="ECO:0007669"/>
    <property type="project" value="UniProtKB-UniRule"/>
</dbReference>
<dbReference type="InterPro" id="IPR039119">
    <property type="entry name" value="ABT1/Esf2"/>
</dbReference>